<dbReference type="EMBL" id="LN885086">
    <property type="protein sequence ID" value="CUQ67401.1"/>
    <property type="molecule type" value="Genomic_DNA"/>
</dbReference>
<dbReference type="InterPro" id="IPR029063">
    <property type="entry name" value="SAM-dependent_MTases_sf"/>
</dbReference>
<protein>
    <recommendedName>
        <fullName evidence="1">Methyltransferase type 11 domain-containing protein</fullName>
    </recommendedName>
</protein>
<evidence type="ECO:0000313" key="2">
    <source>
        <dbReference type="EMBL" id="CUQ67401.1"/>
    </source>
</evidence>
<reference evidence="3" key="1">
    <citation type="submission" date="2015-09" db="EMBL/GenBank/DDBJ databases">
        <authorList>
            <person name="Daims H."/>
        </authorList>
    </citation>
    <scope>NUCLEOTIDE SEQUENCE [LARGE SCALE GENOMIC DNA]</scope>
</reference>
<organism evidence="2 3">
    <name type="scientific">Candidatus Nitrospira inopinata</name>
    <dbReference type="NCBI Taxonomy" id="1715989"/>
    <lineage>
        <taxon>Bacteria</taxon>
        <taxon>Pseudomonadati</taxon>
        <taxon>Nitrospirota</taxon>
        <taxon>Nitrospiria</taxon>
        <taxon>Nitrospirales</taxon>
        <taxon>Nitrospiraceae</taxon>
        <taxon>Nitrospira</taxon>
    </lineage>
</organism>
<evidence type="ECO:0000259" key="1">
    <source>
        <dbReference type="Pfam" id="PF08241"/>
    </source>
</evidence>
<evidence type="ECO:0000313" key="3">
    <source>
        <dbReference type="Proteomes" id="UP000066284"/>
    </source>
</evidence>
<keyword evidence="3" id="KW-1185">Reference proteome</keyword>
<gene>
    <name evidence="2" type="ORF">NITINOP_2429</name>
</gene>
<dbReference type="STRING" id="1715989.NITINOP_2429"/>
<dbReference type="Pfam" id="PF08241">
    <property type="entry name" value="Methyltransf_11"/>
    <property type="match status" value="1"/>
</dbReference>
<dbReference type="GO" id="GO:0008757">
    <property type="term" value="F:S-adenosylmethionine-dependent methyltransferase activity"/>
    <property type="evidence" value="ECO:0007669"/>
    <property type="project" value="InterPro"/>
</dbReference>
<feature type="domain" description="Methyltransferase type 11" evidence="1">
    <location>
        <begin position="16"/>
        <end position="65"/>
    </location>
</feature>
<dbReference type="SUPFAM" id="SSF53335">
    <property type="entry name" value="S-adenosyl-L-methionine-dependent methyltransferases"/>
    <property type="match status" value="1"/>
</dbReference>
<dbReference type="KEGG" id="nio:NITINOP_2429"/>
<proteinExistence type="predicted"/>
<name>A0A0S4KVK0_9BACT</name>
<sequence>MTGAIGVDLRPCRGVDLICRINEKLPFKDSSIDKIWCRHVLEHMEDLEFVLMEFKRILKDSGTIHIVVPHFSNSLAYSDYTHKRFFGYYTFDYFSFNKSRYWWVPTYVSAEKLFSIEQKRLVFRNLGIAGRLVERIVNRSEFAAYLYEAKFSWVVPCFEIYFCLSKRMVESSASGEDDTVPMKHGAISGRP</sequence>
<accession>A0A0S4KVK0</accession>
<dbReference type="AlphaFoldDB" id="A0A0S4KVK0"/>
<dbReference type="Proteomes" id="UP000066284">
    <property type="component" value="Chromosome 1"/>
</dbReference>
<dbReference type="InterPro" id="IPR013216">
    <property type="entry name" value="Methyltransf_11"/>
</dbReference>
<dbReference type="OrthoDB" id="9180794at2"/>
<dbReference type="Gene3D" id="3.40.50.150">
    <property type="entry name" value="Vaccinia Virus protein VP39"/>
    <property type="match status" value="1"/>
</dbReference>